<comment type="similarity">
    <text evidence="1">Belongs to the HAD-like hydrolase superfamily.</text>
</comment>
<dbReference type="InterPro" id="IPR041492">
    <property type="entry name" value="HAD_2"/>
</dbReference>
<dbReference type="NCBIfam" id="TIGR01549">
    <property type="entry name" value="HAD-SF-IA-v1"/>
    <property type="match status" value="1"/>
</dbReference>
<dbReference type="EMBL" id="CP137642">
    <property type="protein sequence ID" value="WOX57241.1"/>
    <property type="molecule type" value="Genomic_DNA"/>
</dbReference>
<accession>A0AAX4FVS2</accession>
<name>A0AAX4FVS2_9EURY</name>
<dbReference type="GO" id="GO:0006281">
    <property type="term" value="P:DNA repair"/>
    <property type="evidence" value="ECO:0007669"/>
    <property type="project" value="TreeGrafter"/>
</dbReference>
<dbReference type="Gene3D" id="1.10.150.520">
    <property type="match status" value="1"/>
</dbReference>
<dbReference type="SFLD" id="SFLDG01129">
    <property type="entry name" value="C1.5:_HAD__Beta-PGM__Phosphata"/>
    <property type="match status" value="1"/>
</dbReference>
<organism evidence="2 3">
    <name type="scientific">Methanoculleus receptaculi</name>
    <dbReference type="NCBI Taxonomy" id="394967"/>
    <lineage>
        <taxon>Archaea</taxon>
        <taxon>Methanobacteriati</taxon>
        <taxon>Methanobacteriota</taxon>
        <taxon>Stenosarchaea group</taxon>
        <taxon>Methanomicrobia</taxon>
        <taxon>Methanomicrobiales</taxon>
        <taxon>Methanomicrobiaceae</taxon>
        <taxon>Methanoculleus</taxon>
    </lineage>
</organism>
<dbReference type="SFLD" id="SFLDS00003">
    <property type="entry name" value="Haloacid_Dehalogenase"/>
    <property type="match status" value="1"/>
</dbReference>
<evidence type="ECO:0000313" key="3">
    <source>
        <dbReference type="Proteomes" id="UP001305652"/>
    </source>
</evidence>
<dbReference type="Gene3D" id="3.40.50.1000">
    <property type="entry name" value="HAD superfamily/HAD-like"/>
    <property type="match status" value="1"/>
</dbReference>
<dbReference type="PANTHER" id="PTHR43434:SF1">
    <property type="entry name" value="PHOSPHOGLYCOLATE PHOSPHATASE"/>
    <property type="match status" value="1"/>
</dbReference>
<gene>
    <name evidence="2" type="ORF">R6Y96_08005</name>
</gene>
<dbReference type="SUPFAM" id="SSF56784">
    <property type="entry name" value="HAD-like"/>
    <property type="match status" value="1"/>
</dbReference>
<dbReference type="PANTHER" id="PTHR43434">
    <property type="entry name" value="PHOSPHOGLYCOLATE PHOSPHATASE"/>
    <property type="match status" value="1"/>
</dbReference>
<dbReference type="GeneID" id="85733092"/>
<evidence type="ECO:0000256" key="1">
    <source>
        <dbReference type="ARBA" id="ARBA00007958"/>
    </source>
</evidence>
<reference evidence="2 3" key="1">
    <citation type="submission" date="2023-10" db="EMBL/GenBank/DDBJ databases">
        <title>The complete genome sequence of Methanoculleus receptaculi DSM 18860.</title>
        <authorList>
            <person name="Lai S.-J."/>
            <person name="You Y.-T."/>
            <person name="Chen S.-C."/>
        </authorList>
    </citation>
    <scope>NUCLEOTIDE SEQUENCE [LARGE SCALE GENOMIC DNA]</scope>
    <source>
        <strain evidence="2 3">DSM 18860</strain>
    </source>
</reference>
<dbReference type="InterPro" id="IPR050155">
    <property type="entry name" value="HAD-like_hydrolase_sf"/>
</dbReference>
<dbReference type="InterPro" id="IPR036412">
    <property type="entry name" value="HAD-like_sf"/>
</dbReference>
<dbReference type="InterPro" id="IPR006439">
    <property type="entry name" value="HAD-SF_hydro_IA"/>
</dbReference>
<dbReference type="KEGG" id="mrc:R6Y96_08005"/>
<dbReference type="NCBIfam" id="TIGR01509">
    <property type="entry name" value="HAD-SF-IA-v3"/>
    <property type="match status" value="1"/>
</dbReference>
<dbReference type="GO" id="GO:0005829">
    <property type="term" value="C:cytosol"/>
    <property type="evidence" value="ECO:0007669"/>
    <property type="project" value="TreeGrafter"/>
</dbReference>
<dbReference type="Proteomes" id="UP001305652">
    <property type="component" value="Chromosome"/>
</dbReference>
<evidence type="ECO:0000313" key="2">
    <source>
        <dbReference type="EMBL" id="WOX57241.1"/>
    </source>
</evidence>
<sequence>MQAGTWYMQETCGTRNYAVEAVLCDMDNTLFDFVRVKREACRSVIDYLGRGDPGMLFSHFLRGVHGFEDHENISDYLNDLGVYDGETFEVCCRIYEDVKLELVEAYPGVEETLRSLRDGGIGLAVVTDAESFQARRRLEKTGLIDYFETVVTPDLSGRRKPEPDSLIYALRQLGAKPEEAMMVGDSAARDIAAGQRLGMVTAFAAYGDWRQSRVTDVGADIVLAEFAQLRRYLSIPGKG</sequence>
<dbReference type="InterPro" id="IPR023214">
    <property type="entry name" value="HAD_sf"/>
</dbReference>
<proteinExistence type="inferred from homology"/>
<keyword evidence="2" id="KW-0378">Hydrolase</keyword>
<dbReference type="PRINTS" id="PR00413">
    <property type="entry name" value="HADHALOGNASE"/>
</dbReference>
<dbReference type="Pfam" id="PF13419">
    <property type="entry name" value="HAD_2"/>
    <property type="match status" value="1"/>
</dbReference>
<dbReference type="RefSeq" id="WP_318620765.1">
    <property type="nucleotide sequence ID" value="NZ_CP137642.1"/>
</dbReference>
<keyword evidence="3" id="KW-1185">Reference proteome</keyword>
<dbReference type="GO" id="GO:0008967">
    <property type="term" value="F:phosphoglycolate phosphatase activity"/>
    <property type="evidence" value="ECO:0007669"/>
    <property type="project" value="TreeGrafter"/>
</dbReference>
<dbReference type="AlphaFoldDB" id="A0AAX4FVS2"/>
<protein>
    <submittedName>
        <fullName evidence="2">HAD-IA family hydrolase</fullName>
    </submittedName>
</protein>